<proteinExistence type="predicted"/>
<organism evidence="1 2">
    <name type="scientific">Helicobacter winghamensis</name>
    <dbReference type="NCBI Taxonomy" id="157268"/>
    <lineage>
        <taxon>Bacteria</taxon>
        <taxon>Pseudomonadati</taxon>
        <taxon>Campylobacterota</taxon>
        <taxon>Epsilonproteobacteria</taxon>
        <taxon>Campylobacterales</taxon>
        <taxon>Helicobacteraceae</taxon>
        <taxon>Helicobacter</taxon>
    </lineage>
</organism>
<sequence length="478" mass="56521">MAFETINVYLLYEQIFNYHIAKSYLTFNQLANFDIFSEEYQRSINHEHEDKILEYLKKDRYLYLPDIVIVIRNNALKFNEAGTLLDEEGLHIYRLKSYNLMRLQIKTKEGYKRCKIVDGNHRLSAIKKLLENSENASGENYIGVTFILTDDNSIKDELALFYYLNSKSKPLLPKDYLSKTIEEFEKADELKNIDWWLYVFRESNDKLLDILKDYKEGLEKDVIAKACSYLAKNIQNEDGLNNFFAFLRDFVEKGNLKGILERFDELEQLAELICIIFFLYNESKNYKNSEPENEIKYFCEWLLEDAKLEKFQDFENLFKVYVNTYIPKSFKIFIAMEFKDNDHILNAIETAIQEVNDEKFANNSPLHIDHLRIDKLNKGATFKIIDEILGQIEHRGLMIADISKKNANVYFEVGYMMALCRAKGIDNQIILLINENNKEVGFDLSGYQQVRYKDEGDLKEKLKNQLDEYYKTKYIEKS</sequence>
<keyword evidence="2" id="KW-1185">Reference proteome</keyword>
<name>A0A2N3PJ76_9HELI</name>
<dbReference type="Proteomes" id="UP000233350">
    <property type="component" value="Unassembled WGS sequence"/>
</dbReference>
<accession>A0A2N3PJ76</accession>
<dbReference type="AlphaFoldDB" id="A0A2N3PJ76"/>
<dbReference type="RefSeq" id="WP_101313135.1">
    <property type="nucleotide sequence ID" value="NZ_CP063529.1"/>
</dbReference>
<dbReference type="Pfam" id="PF14072">
    <property type="entry name" value="DndB"/>
    <property type="match status" value="1"/>
</dbReference>
<dbReference type="EMBL" id="MBPK01000032">
    <property type="protein sequence ID" value="PKT81101.1"/>
    <property type="molecule type" value="Genomic_DNA"/>
</dbReference>
<gene>
    <name evidence="1" type="ORF">BCM31_04780</name>
</gene>
<dbReference type="STRING" id="556267.HWAG_00211"/>
<dbReference type="Gene3D" id="3.40.50.450">
    <property type="match status" value="1"/>
</dbReference>
<evidence type="ECO:0000313" key="2">
    <source>
        <dbReference type="Proteomes" id="UP000233350"/>
    </source>
</evidence>
<dbReference type="OrthoDB" id="9816036at2"/>
<comment type="caution">
    <text evidence="1">The sequence shown here is derived from an EMBL/GenBank/DDBJ whole genome shotgun (WGS) entry which is preliminary data.</text>
</comment>
<reference evidence="1 2" key="1">
    <citation type="submission" date="2016-07" db="EMBL/GenBank/DDBJ databases">
        <title>Detection of Helicobacter winghamensis from caecal content of red fox (Vulpes vulpes).</title>
        <authorList>
            <person name="Zanoni R.G."/>
            <person name="Florio D."/>
            <person name="Caffara M."/>
            <person name="Renzi M."/>
            <person name="Parisi A."/>
            <person name="Pasquali F."/>
            <person name="Manfreda G."/>
        </authorList>
    </citation>
    <scope>NUCLEOTIDE SEQUENCE [LARGE SCALE GENOMIC DNA]</scope>
    <source>
        <strain evidence="1 2">295_13</strain>
    </source>
</reference>
<dbReference type="InterPro" id="IPR017642">
    <property type="entry name" value="DNA_S_mod_DndB"/>
</dbReference>
<protein>
    <submittedName>
        <fullName evidence="1">Uncharacterized protein</fullName>
    </submittedName>
</protein>
<evidence type="ECO:0000313" key="1">
    <source>
        <dbReference type="EMBL" id="PKT81101.1"/>
    </source>
</evidence>